<dbReference type="AlphaFoldDB" id="A0A0W0G8F3"/>
<gene>
    <name evidence="1" type="ORF">WG66_2614</name>
</gene>
<sequence length="569" mass="65137">MDLLRLSTSKLSPDFFDKVVEKLLEQLEEDKVGDDSLPVSENYDLPSYSLTVNNLLTENVYTFPEEDEVRDICQSIQVAKSYRHSLDRHIFKAEVELARLRRMRDSAQSYIDDHKATISLFRRLPTEIITEILQFSLTVPASNKRFFERTGVLFEIPESLWKLGHVCRRWRSIISTAMPTRWTKLTICLPHIHPHAPSILSDCLLRSKNFPLSVKIITREVDGFSDELDELDDTNQTSRAAFIESVKLLIKEAHRWKTPVKGALPLLEDVDLALKSFESDAFVETPLITLNLNDRAQLYQGFLTKFNFSRLTKLTICLPWTEMPLLTQLPKLVNLTLHTRQWESPVEAGLIDPIQLPGLRRFTVDCGHMSRVFSLPALEVITADFYNEWGRTTFAQFIRHLPTKGLKQVTLHTSDSWVPRPSELVPFSESAEDVHSLNFSVSHQKAEIVLALLTFARHANGEPKQFFTPFRRLQHLKLRIRVAPFSSASKQDAVQAMGKVVEMLLRMIKTRSRAAELPCGPVLPLQSLKLEFSCRWKEFGLPKDLEDQIRLAGSVGLQLVVVRSSARAW</sequence>
<evidence type="ECO:0000313" key="2">
    <source>
        <dbReference type="Proteomes" id="UP000054988"/>
    </source>
</evidence>
<organism evidence="1 2">
    <name type="scientific">Moniliophthora roreri</name>
    <name type="common">Frosty pod rot fungus</name>
    <name type="synonym">Monilia roreri</name>
    <dbReference type="NCBI Taxonomy" id="221103"/>
    <lineage>
        <taxon>Eukaryota</taxon>
        <taxon>Fungi</taxon>
        <taxon>Dikarya</taxon>
        <taxon>Basidiomycota</taxon>
        <taxon>Agaricomycotina</taxon>
        <taxon>Agaricomycetes</taxon>
        <taxon>Agaricomycetidae</taxon>
        <taxon>Agaricales</taxon>
        <taxon>Marasmiineae</taxon>
        <taxon>Marasmiaceae</taxon>
        <taxon>Moniliophthora</taxon>
    </lineage>
</organism>
<dbReference type="EMBL" id="LATX01000842">
    <property type="protein sequence ID" value="KTB44813.1"/>
    <property type="molecule type" value="Genomic_DNA"/>
</dbReference>
<proteinExistence type="predicted"/>
<comment type="caution">
    <text evidence="1">The sequence shown here is derived from an EMBL/GenBank/DDBJ whole genome shotgun (WGS) entry which is preliminary data.</text>
</comment>
<protein>
    <submittedName>
        <fullName evidence="1">Uncharacterized protein</fullName>
    </submittedName>
</protein>
<dbReference type="Gene3D" id="1.20.1280.50">
    <property type="match status" value="1"/>
</dbReference>
<accession>A0A0W0G8F3</accession>
<dbReference type="Proteomes" id="UP000054988">
    <property type="component" value="Unassembled WGS sequence"/>
</dbReference>
<evidence type="ECO:0000313" key="1">
    <source>
        <dbReference type="EMBL" id="KTB44813.1"/>
    </source>
</evidence>
<name>A0A0W0G8F3_MONRR</name>
<reference evidence="1 2" key="1">
    <citation type="submission" date="2015-12" db="EMBL/GenBank/DDBJ databases">
        <title>Draft genome sequence of Moniliophthora roreri, the causal agent of frosty pod rot of cacao.</title>
        <authorList>
            <person name="Aime M.C."/>
            <person name="Diaz-Valderrama J.R."/>
            <person name="Kijpornyongpan T."/>
            <person name="Phillips-Mora W."/>
        </authorList>
    </citation>
    <scope>NUCLEOTIDE SEQUENCE [LARGE SCALE GENOMIC DNA]</scope>
    <source>
        <strain evidence="1 2">MCA 2952</strain>
    </source>
</reference>